<evidence type="ECO:0000313" key="1">
    <source>
        <dbReference type="EMBL" id="GAJ15346.1"/>
    </source>
</evidence>
<protein>
    <submittedName>
        <fullName evidence="1">Uncharacterized protein</fullName>
    </submittedName>
</protein>
<comment type="caution">
    <text evidence="1">The sequence shown here is derived from an EMBL/GenBank/DDBJ whole genome shotgun (WGS) entry which is preliminary data.</text>
</comment>
<dbReference type="AlphaFoldDB" id="X1VJ84"/>
<organism evidence="1">
    <name type="scientific">marine sediment metagenome</name>
    <dbReference type="NCBI Taxonomy" id="412755"/>
    <lineage>
        <taxon>unclassified sequences</taxon>
        <taxon>metagenomes</taxon>
        <taxon>ecological metagenomes</taxon>
    </lineage>
</organism>
<gene>
    <name evidence="1" type="ORF">S12H4_46306</name>
</gene>
<sequence>NSEMVYSIVEMESKHGKWINLGLYTLKRGRIYHLSALYHSKLKFFKCDISAWKYDEPADWNMWKRMKEDGVRMGSIDKIVGKHYLEKTQRGV</sequence>
<feature type="non-terminal residue" evidence="1">
    <location>
        <position position="1"/>
    </location>
</feature>
<name>X1VJ84_9ZZZZ</name>
<proteinExistence type="predicted"/>
<accession>X1VJ84</accession>
<dbReference type="EMBL" id="BARW01028717">
    <property type="protein sequence ID" value="GAJ15346.1"/>
    <property type="molecule type" value="Genomic_DNA"/>
</dbReference>
<reference evidence="1" key="1">
    <citation type="journal article" date="2014" name="Front. Microbiol.">
        <title>High frequency of phylogenetically diverse reductive dehalogenase-homologous genes in deep subseafloor sedimentary metagenomes.</title>
        <authorList>
            <person name="Kawai M."/>
            <person name="Futagami T."/>
            <person name="Toyoda A."/>
            <person name="Takaki Y."/>
            <person name="Nishi S."/>
            <person name="Hori S."/>
            <person name="Arai W."/>
            <person name="Tsubouchi T."/>
            <person name="Morono Y."/>
            <person name="Uchiyama I."/>
            <person name="Ito T."/>
            <person name="Fujiyama A."/>
            <person name="Inagaki F."/>
            <person name="Takami H."/>
        </authorList>
    </citation>
    <scope>NUCLEOTIDE SEQUENCE</scope>
    <source>
        <strain evidence="1">Expedition CK06-06</strain>
    </source>
</reference>